<evidence type="ECO:0000313" key="3">
    <source>
        <dbReference type="EMBL" id="KJE22109.1"/>
    </source>
</evidence>
<accession>A0A0D8BDQ9</accession>
<name>A0A0D8BDQ9_9ACTN</name>
<feature type="transmembrane region" description="Helical" evidence="2">
    <location>
        <begin position="88"/>
        <end position="114"/>
    </location>
</feature>
<evidence type="ECO:0000313" key="4">
    <source>
        <dbReference type="Proteomes" id="UP000032545"/>
    </source>
</evidence>
<organism evidence="3 4">
    <name type="scientific">Frankia torreyi</name>
    <dbReference type="NCBI Taxonomy" id="1856"/>
    <lineage>
        <taxon>Bacteria</taxon>
        <taxon>Bacillati</taxon>
        <taxon>Actinomycetota</taxon>
        <taxon>Actinomycetes</taxon>
        <taxon>Frankiales</taxon>
        <taxon>Frankiaceae</taxon>
        <taxon>Frankia</taxon>
    </lineage>
</organism>
<feature type="region of interest" description="Disordered" evidence="1">
    <location>
        <begin position="1"/>
        <end position="22"/>
    </location>
</feature>
<proteinExistence type="predicted"/>
<reference evidence="3 4" key="2">
    <citation type="journal article" date="2016" name="Genome Announc.">
        <title>Permanent Draft Genome Sequences for Two Variants of Frankia sp. Strain CpI1, the First Frankia Strain Isolated from Root Nodules of Comptonia peregrina.</title>
        <authorList>
            <person name="Oshone R."/>
            <person name="Hurst S.G.IV."/>
            <person name="Abebe-Akele F."/>
            <person name="Simpson S."/>
            <person name="Morris K."/>
            <person name="Thomas W.K."/>
            <person name="Tisa L.S."/>
        </authorList>
    </citation>
    <scope>NUCLEOTIDE SEQUENCE [LARGE SCALE GENOMIC DNA]</scope>
    <source>
        <strain evidence="4">CpI1-S</strain>
    </source>
</reference>
<dbReference type="EMBL" id="JYFN01000027">
    <property type="protein sequence ID" value="KJE22109.1"/>
    <property type="molecule type" value="Genomic_DNA"/>
</dbReference>
<keyword evidence="4" id="KW-1185">Reference proteome</keyword>
<dbReference type="PATRIC" id="fig|1502723.3.peg.2985"/>
<evidence type="ECO:0000256" key="1">
    <source>
        <dbReference type="SAM" id="MobiDB-lite"/>
    </source>
</evidence>
<feature type="transmembrane region" description="Helical" evidence="2">
    <location>
        <begin position="31"/>
        <end position="53"/>
    </location>
</feature>
<keyword evidence="2" id="KW-0472">Membrane</keyword>
<keyword evidence="2" id="KW-1133">Transmembrane helix</keyword>
<dbReference type="AlphaFoldDB" id="A0A0D8BDQ9"/>
<evidence type="ECO:0000256" key="2">
    <source>
        <dbReference type="SAM" id="Phobius"/>
    </source>
</evidence>
<dbReference type="InterPro" id="IPR012861">
    <property type="entry name" value="DUF1634"/>
</dbReference>
<reference evidence="4" key="1">
    <citation type="submission" date="2015-02" db="EMBL/GenBank/DDBJ databases">
        <title>Draft Genome of Frankia sp. CpI1-S.</title>
        <authorList>
            <person name="Oshone R.T."/>
            <person name="Ngom M."/>
            <person name="Ghodhbane-Gtari F."/>
            <person name="Gtari M."/>
            <person name="Morris K."/>
            <person name="Thomas K."/>
            <person name="Sen A."/>
            <person name="Tisa L.S."/>
        </authorList>
    </citation>
    <scope>NUCLEOTIDE SEQUENCE [LARGE SCALE GENOMIC DNA]</scope>
    <source>
        <strain evidence="4">CpI1-S</strain>
    </source>
</reference>
<protein>
    <submittedName>
        <fullName evidence="3">Putative membrane protein</fullName>
    </submittedName>
</protein>
<dbReference type="Proteomes" id="UP000032545">
    <property type="component" value="Unassembled WGS sequence"/>
</dbReference>
<dbReference type="Pfam" id="PF07843">
    <property type="entry name" value="DUF1634"/>
    <property type="match status" value="1"/>
</dbReference>
<keyword evidence="2" id="KW-0812">Transmembrane</keyword>
<gene>
    <name evidence="3" type="ORF">FF36_03541</name>
</gene>
<sequence>MVPAPTSPTSTSPTGASETGASETGARQVALVLRIGGALGAALVLAGLAVAVAQGGAGWLHGAGGDPLGGGAAMRLSDLGGGLRHGRAGAVILLGMLVLAATPAAGVAAAGCAWLRARRAWLAGVAVIVLLLLVLASVLGAAE</sequence>
<comment type="caution">
    <text evidence="3">The sequence shown here is derived from an EMBL/GenBank/DDBJ whole genome shotgun (WGS) entry which is preliminary data.</text>
</comment>
<feature type="transmembrane region" description="Helical" evidence="2">
    <location>
        <begin position="121"/>
        <end position="142"/>
    </location>
</feature>